<keyword evidence="4" id="KW-0378">Hydrolase</keyword>
<comment type="caution">
    <text evidence="9">The sequence shown here is derived from an EMBL/GenBank/DDBJ whole genome shotgun (WGS) entry which is preliminary data.</text>
</comment>
<dbReference type="InterPro" id="IPR035952">
    <property type="entry name" value="Rhomboid-like_sf"/>
</dbReference>
<accession>A0AAE3DHL3</accession>
<dbReference type="SUPFAM" id="SSF144091">
    <property type="entry name" value="Rhomboid-like"/>
    <property type="match status" value="1"/>
</dbReference>
<feature type="transmembrane region" description="Helical" evidence="7">
    <location>
        <begin position="177"/>
        <end position="194"/>
    </location>
</feature>
<dbReference type="GO" id="GO:0004252">
    <property type="term" value="F:serine-type endopeptidase activity"/>
    <property type="evidence" value="ECO:0007669"/>
    <property type="project" value="InterPro"/>
</dbReference>
<proteinExistence type="inferred from homology"/>
<keyword evidence="6 7" id="KW-0472">Membrane</keyword>
<dbReference type="Pfam" id="PF01694">
    <property type="entry name" value="Rhomboid"/>
    <property type="match status" value="1"/>
</dbReference>
<keyword evidence="3 7" id="KW-0812">Transmembrane</keyword>
<evidence type="ECO:0000256" key="2">
    <source>
        <dbReference type="ARBA" id="ARBA00009045"/>
    </source>
</evidence>
<keyword evidence="5 7" id="KW-1133">Transmembrane helix</keyword>
<feature type="transmembrane region" description="Helical" evidence="7">
    <location>
        <begin position="154"/>
        <end position="171"/>
    </location>
</feature>
<comment type="subcellular location">
    <subcellularLocation>
        <location evidence="1">Membrane</location>
        <topology evidence="1">Multi-pass membrane protein</topology>
    </subcellularLocation>
</comment>
<dbReference type="InterPro" id="IPR050925">
    <property type="entry name" value="Rhomboid_protease_S54"/>
</dbReference>
<feature type="transmembrane region" description="Helical" evidence="7">
    <location>
        <begin position="12"/>
        <end position="30"/>
    </location>
</feature>
<dbReference type="AlphaFoldDB" id="A0AAE3DHL3"/>
<dbReference type="EMBL" id="JAJEPU010000008">
    <property type="protein sequence ID" value="MCC2164115.1"/>
    <property type="molecule type" value="Genomic_DNA"/>
</dbReference>
<dbReference type="RefSeq" id="WP_177976712.1">
    <property type="nucleotide sequence ID" value="NZ_JAJEPU010000008.1"/>
</dbReference>
<dbReference type="InterPro" id="IPR022764">
    <property type="entry name" value="Peptidase_S54_rhomboid_dom"/>
</dbReference>
<organism evidence="9 10">
    <name type="scientific">Brotaphodocola catenula</name>
    <dbReference type="NCBI Taxonomy" id="2885361"/>
    <lineage>
        <taxon>Bacteria</taxon>
        <taxon>Bacillati</taxon>
        <taxon>Bacillota</taxon>
        <taxon>Clostridia</taxon>
        <taxon>Lachnospirales</taxon>
        <taxon>Lachnospiraceae</taxon>
        <taxon>Brotaphodocola</taxon>
    </lineage>
</organism>
<dbReference type="Proteomes" id="UP001198962">
    <property type="component" value="Unassembled WGS sequence"/>
</dbReference>
<evidence type="ECO:0000256" key="7">
    <source>
        <dbReference type="SAM" id="Phobius"/>
    </source>
</evidence>
<dbReference type="PANTHER" id="PTHR43731:SF14">
    <property type="entry name" value="PRESENILIN-ASSOCIATED RHOMBOID-LIKE PROTEIN, MITOCHONDRIAL"/>
    <property type="match status" value="1"/>
</dbReference>
<keyword evidence="10" id="KW-1185">Reference proteome</keyword>
<keyword evidence="9" id="KW-0645">Protease</keyword>
<feature type="transmembrane region" description="Helical" evidence="7">
    <location>
        <begin position="96"/>
        <end position="116"/>
    </location>
</feature>
<feature type="domain" description="Peptidase S54 rhomboid" evidence="8">
    <location>
        <begin position="55"/>
        <end position="195"/>
    </location>
</feature>
<evidence type="ECO:0000259" key="8">
    <source>
        <dbReference type="Pfam" id="PF01694"/>
    </source>
</evidence>
<reference evidence="9" key="1">
    <citation type="submission" date="2021-10" db="EMBL/GenBank/DDBJ databases">
        <title>Anaerobic single-cell dispensing facilitates the cultivation of human gut bacteria.</title>
        <authorList>
            <person name="Afrizal A."/>
        </authorList>
    </citation>
    <scope>NUCLEOTIDE SEQUENCE</scope>
    <source>
        <strain evidence="9">CLA-AA-H274</strain>
    </source>
</reference>
<evidence type="ECO:0000256" key="4">
    <source>
        <dbReference type="ARBA" id="ARBA00022801"/>
    </source>
</evidence>
<dbReference type="GO" id="GO:0006508">
    <property type="term" value="P:proteolysis"/>
    <property type="evidence" value="ECO:0007669"/>
    <property type="project" value="UniProtKB-KW"/>
</dbReference>
<gene>
    <name evidence="9" type="ORF">LKD32_04305</name>
</gene>
<comment type="similarity">
    <text evidence="2">Belongs to the peptidase S54 family.</text>
</comment>
<protein>
    <submittedName>
        <fullName evidence="9">Rhomboid family intramembrane serine protease</fullName>
    </submittedName>
</protein>
<feature type="transmembrane region" description="Helical" evidence="7">
    <location>
        <begin position="122"/>
        <end position="142"/>
    </location>
</feature>
<evidence type="ECO:0000256" key="1">
    <source>
        <dbReference type="ARBA" id="ARBA00004141"/>
    </source>
</evidence>
<feature type="transmembrane region" description="Helical" evidence="7">
    <location>
        <begin position="57"/>
        <end position="84"/>
    </location>
</feature>
<evidence type="ECO:0000256" key="5">
    <source>
        <dbReference type="ARBA" id="ARBA00022989"/>
    </source>
</evidence>
<evidence type="ECO:0000256" key="3">
    <source>
        <dbReference type="ARBA" id="ARBA00022692"/>
    </source>
</evidence>
<name>A0AAE3DHL3_9FIRM</name>
<evidence type="ECO:0000313" key="9">
    <source>
        <dbReference type="EMBL" id="MCC2164115.1"/>
    </source>
</evidence>
<evidence type="ECO:0000313" key="10">
    <source>
        <dbReference type="Proteomes" id="UP001198962"/>
    </source>
</evidence>
<dbReference type="Gene3D" id="1.20.1540.10">
    <property type="entry name" value="Rhomboid-like"/>
    <property type="match status" value="1"/>
</dbReference>
<dbReference type="PANTHER" id="PTHR43731">
    <property type="entry name" value="RHOMBOID PROTEASE"/>
    <property type="match status" value="1"/>
</dbReference>
<dbReference type="GO" id="GO:0016020">
    <property type="term" value="C:membrane"/>
    <property type="evidence" value="ECO:0007669"/>
    <property type="project" value="UniProtKB-SubCell"/>
</dbReference>
<sequence>MKEYERAPRRAWMTSALIAVNILCFLYLEIAGSSEDVRFMLEHGAMYTPLILENQEYYRLITAMFMHFGIEHLVNNMLVLFVLGDHLERTLGTIRYLIFYLLCGIGSNLASMMIHMNDAQQYVGAGASGAIFGVIGGLLYVVARNRGHLEDLSSRQLVVTILFSLYFGYTSTGVDNVAHVSGLIIGILLGFLFYRKQRSGKEIIDTGDEN</sequence>
<evidence type="ECO:0000256" key="6">
    <source>
        <dbReference type="ARBA" id="ARBA00023136"/>
    </source>
</evidence>